<proteinExistence type="predicted"/>
<dbReference type="SUPFAM" id="SSF51905">
    <property type="entry name" value="FAD/NAD(P)-binding domain"/>
    <property type="match status" value="1"/>
</dbReference>
<dbReference type="KEGG" id="rlc:K227x_03930"/>
<dbReference type="InterPro" id="IPR038732">
    <property type="entry name" value="HpyO/CreE_NAD-binding"/>
</dbReference>
<gene>
    <name evidence="2" type="ORF">K227x_03930</name>
</gene>
<accession>A0A517N4G3</accession>
<dbReference type="OrthoDB" id="6309046at2"/>
<dbReference type="RefSeq" id="WP_145167803.1">
    <property type="nucleotide sequence ID" value="NZ_CP036525.1"/>
</dbReference>
<dbReference type="InterPro" id="IPR052189">
    <property type="entry name" value="L-asp_N-monooxygenase_NS-form"/>
</dbReference>
<dbReference type="AlphaFoldDB" id="A0A517N4G3"/>
<dbReference type="EMBL" id="CP036525">
    <property type="protein sequence ID" value="QDT02022.1"/>
    <property type="molecule type" value="Genomic_DNA"/>
</dbReference>
<name>A0A517N4G3_9BACT</name>
<protein>
    <recommendedName>
        <fullName evidence="1">FAD-dependent urate hydroxylase HpyO/Asp monooxygenase CreE-like FAD/NAD(P)-binding domain-containing protein</fullName>
    </recommendedName>
</protein>
<evidence type="ECO:0000313" key="2">
    <source>
        <dbReference type="EMBL" id="QDT02022.1"/>
    </source>
</evidence>
<dbReference type="Gene3D" id="3.50.50.60">
    <property type="entry name" value="FAD/NAD(P)-binding domain"/>
    <property type="match status" value="1"/>
</dbReference>
<dbReference type="Pfam" id="PF13454">
    <property type="entry name" value="NAD_binding_9"/>
    <property type="match status" value="1"/>
</dbReference>
<dbReference type="Proteomes" id="UP000318538">
    <property type="component" value="Chromosome"/>
</dbReference>
<dbReference type="PANTHER" id="PTHR40254">
    <property type="entry name" value="BLR0577 PROTEIN"/>
    <property type="match status" value="1"/>
</dbReference>
<sequence length="541" mass="58995">MKVLEKSPIANVPVAPESDHAVLRVAIIGCGPRGLQCLESISRRLTSGQLQRLCVTVFEPSGVPGAGNVYDPSQPRILRMNFATQYIDFWKSSRDSQTSRSRSLIGWLSTHHPQFASSDSFVPRAIVGEYLRTCFAEVANRFEGAHHFEVQRSCVSEIRHDGTQFVVDTDVDSYCFDEVVVTTGHEGLRGSAAARATTIDIPALPAASNLSVPRIPSGSRVLVRGFGLTAIDAVLSLTEGRGGEFIDDGFLPSYIHGSDEPACIDLRSRSGRPMLSKPSAKMEPISDSFWTPFRDRLSSQASQHGKLNFQRQIWPVIVDAAASLLDQSGTPSTARDVCGWYRGWSCYKMDAKTARHAMLQSYSVAMGKRPIDTPFALGDAWRRLYPEMVQLISHGGLERSSRRSFACVAREMERIAFGPPAENIGRLLTLMRERVVTIGNQTTDVSRYDAIINAVIAGPHEFSKNGPLQKLVEAGLVQVDPTCGGVMVDSSGFAAGGAPGLAVFGRATEGWVVGNDTLTRTLHDHIENWADCMVASIKRLG</sequence>
<dbReference type="PANTHER" id="PTHR40254:SF1">
    <property type="entry name" value="BLR0577 PROTEIN"/>
    <property type="match status" value="1"/>
</dbReference>
<organism evidence="2 3">
    <name type="scientific">Rubripirellula lacrimiformis</name>
    <dbReference type="NCBI Taxonomy" id="1930273"/>
    <lineage>
        <taxon>Bacteria</taxon>
        <taxon>Pseudomonadati</taxon>
        <taxon>Planctomycetota</taxon>
        <taxon>Planctomycetia</taxon>
        <taxon>Pirellulales</taxon>
        <taxon>Pirellulaceae</taxon>
        <taxon>Rubripirellula</taxon>
    </lineage>
</organism>
<feature type="domain" description="FAD-dependent urate hydroxylase HpyO/Asp monooxygenase CreE-like FAD/NAD(P)-binding" evidence="1">
    <location>
        <begin position="26"/>
        <end position="185"/>
    </location>
</feature>
<keyword evidence="3" id="KW-1185">Reference proteome</keyword>
<evidence type="ECO:0000313" key="3">
    <source>
        <dbReference type="Proteomes" id="UP000318538"/>
    </source>
</evidence>
<evidence type="ECO:0000259" key="1">
    <source>
        <dbReference type="Pfam" id="PF13454"/>
    </source>
</evidence>
<reference evidence="2 3" key="1">
    <citation type="submission" date="2019-02" db="EMBL/GenBank/DDBJ databases">
        <title>Deep-cultivation of Planctomycetes and their phenomic and genomic characterization uncovers novel biology.</title>
        <authorList>
            <person name="Wiegand S."/>
            <person name="Jogler M."/>
            <person name="Boedeker C."/>
            <person name="Pinto D."/>
            <person name="Vollmers J."/>
            <person name="Rivas-Marin E."/>
            <person name="Kohn T."/>
            <person name="Peeters S.H."/>
            <person name="Heuer A."/>
            <person name="Rast P."/>
            <person name="Oberbeckmann S."/>
            <person name="Bunk B."/>
            <person name="Jeske O."/>
            <person name="Meyerdierks A."/>
            <person name="Storesund J.E."/>
            <person name="Kallscheuer N."/>
            <person name="Luecker S."/>
            <person name="Lage O.M."/>
            <person name="Pohl T."/>
            <person name="Merkel B.J."/>
            <person name="Hornburger P."/>
            <person name="Mueller R.-W."/>
            <person name="Bruemmer F."/>
            <person name="Labrenz M."/>
            <person name="Spormann A.M."/>
            <person name="Op den Camp H."/>
            <person name="Overmann J."/>
            <person name="Amann R."/>
            <person name="Jetten M.S.M."/>
            <person name="Mascher T."/>
            <person name="Medema M.H."/>
            <person name="Devos D.P."/>
            <person name="Kaster A.-K."/>
            <person name="Ovreas L."/>
            <person name="Rohde M."/>
            <person name="Galperin M.Y."/>
            <person name="Jogler C."/>
        </authorList>
    </citation>
    <scope>NUCLEOTIDE SEQUENCE [LARGE SCALE GENOMIC DNA]</scope>
    <source>
        <strain evidence="2 3">K22_7</strain>
    </source>
</reference>
<dbReference type="InterPro" id="IPR036188">
    <property type="entry name" value="FAD/NAD-bd_sf"/>
</dbReference>